<feature type="domain" description="NAD-dependent epimerase/dehydratase" evidence="2">
    <location>
        <begin position="9"/>
        <end position="277"/>
    </location>
</feature>
<proteinExistence type="predicted"/>
<organism evidence="3 4">
    <name type="scientific">Geothermobacter hydrogeniphilus</name>
    <dbReference type="NCBI Taxonomy" id="1969733"/>
    <lineage>
        <taxon>Bacteria</taxon>
        <taxon>Pseudomonadati</taxon>
        <taxon>Thermodesulfobacteriota</taxon>
        <taxon>Desulfuromonadia</taxon>
        <taxon>Desulfuromonadales</taxon>
        <taxon>Geothermobacteraceae</taxon>
        <taxon>Geothermobacter</taxon>
    </lineage>
</organism>
<dbReference type="PRINTS" id="PR01713">
    <property type="entry name" value="NUCEPIMERASE"/>
</dbReference>
<accession>A0A1X0XJ45</accession>
<dbReference type="EMBL" id="NAAD01000045">
    <property type="protein sequence ID" value="ORJ52858.1"/>
    <property type="molecule type" value="Genomic_DNA"/>
</dbReference>
<name>A0A1X0XJ45_9BACT</name>
<gene>
    <name evidence="3" type="ORF">B5V00_16600</name>
</gene>
<dbReference type="STRING" id="1969733.B5V00_16600"/>
<dbReference type="Pfam" id="PF01370">
    <property type="entry name" value="Epimerase"/>
    <property type="match status" value="1"/>
</dbReference>
<dbReference type="PANTHER" id="PTHR43574">
    <property type="entry name" value="EPIMERASE-RELATED"/>
    <property type="match status" value="1"/>
</dbReference>
<evidence type="ECO:0000256" key="1">
    <source>
        <dbReference type="ARBA" id="ARBA00023027"/>
    </source>
</evidence>
<dbReference type="Proteomes" id="UP000193136">
    <property type="component" value="Unassembled WGS sequence"/>
</dbReference>
<dbReference type="RefSeq" id="WP_085011928.1">
    <property type="nucleotide sequence ID" value="NZ_NAAD01000045.1"/>
</dbReference>
<reference evidence="3 4" key="1">
    <citation type="submission" date="2017-03" db="EMBL/GenBank/DDBJ databases">
        <title>Genome sequence of Geothermobacter sp. EPR-M, Deep-Sea Iron Reducer.</title>
        <authorList>
            <person name="Tully B."/>
            <person name="Savalia P."/>
            <person name="Abuyen K."/>
            <person name="Baughan C."/>
            <person name="Romero E."/>
            <person name="Ronkowski C."/>
            <person name="Torres B."/>
            <person name="Tremblay J."/>
            <person name="Trujillo A."/>
            <person name="Tyler M."/>
            <person name="Perez-Rodriguez I."/>
            <person name="Amend J."/>
        </authorList>
    </citation>
    <scope>NUCLEOTIDE SEQUENCE [LARGE SCALE GENOMIC DNA]</scope>
    <source>
        <strain evidence="3 4">EPR-M</strain>
    </source>
</reference>
<keyword evidence="4" id="KW-1185">Reference proteome</keyword>
<sequence>MTDNPQQTILVTGAAGFIASRCAEMLLEQGQRVVAVDNLNSYYDLRLKTFRLRELARKAGADAKLLDRFSLTGTTADSYVGPDRFEVGALRFLRLDIEDAEALQALFKEYRFSAVLNLAARAGVRYSMIDPQVYMTTNAMGTLNLLDCMRDHDCGKLVLASTSSLYAGQPMPFTEELPVNTPISPYAASKKAAEVMAYSYHYLYGLDISVVRYFTVFGPCGRPDMSIFRFIKWIDEGTPIELFGDGSQSRDFTYVDDIARGTLAAMCPVGYEVMNLGGGNNPIALTEIIAAIEKALGKKARIDHKPFHKADIMETWADISKADRLLDWQPRISPFEGLQQTIDWYLENRDWLKDVEL</sequence>
<keyword evidence="1" id="KW-0520">NAD</keyword>
<protein>
    <submittedName>
        <fullName evidence="3">Nucleotide sugar epimerase</fullName>
    </submittedName>
</protein>
<comment type="caution">
    <text evidence="3">The sequence shown here is derived from an EMBL/GenBank/DDBJ whole genome shotgun (WGS) entry which is preliminary data.</text>
</comment>
<evidence type="ECO:0000313" key="3">
    <source>
        <dbReference type="EMBL" id="ORJ52858.1"/>
    </source>
</evidence>
<evidence type="ECO:0000259" key="2">
    <source>
        <dbReference type="Pfam" id="PF01370"/>
    </source>
</evidence>
<dbReference type="InterPro" id="IPR036291">
    <property type="entry name" value="NAD(P)-bd_dom_sf"/>
</dbReference>
<dbReference type="SUPFAM" id="SSF51735">
    <property type="entry name" value="NAD(P)-binding Rossmann-fold domains"/>
    <property type="match status" value="1"/>
</dbReference>
<evidence type="ECO:0000313" key="4">
    <source>
        <dbReference type="Proteomes" id="UP000193136"/>
    </source>
</evidence>
<dbReference type="InterPro" id="IPR001509">
    <property type="entry name" value="Epimerase_deHydtase"/>
</dbReference>
<dbReference type="AlphaFoldDB" id="A0A1X0XJ45"/>
<dbReference type="Gene3D" id="3.40.50.720">
    <property type="entry name" value="NAD(P)-binding Rossmann-like Domain"/>
    <property type="match status" value="1"/>
</dbReference>
<dbReference type="OrthoDB" id="9802815at2"/>